<evidence type="ECO:0000256" key="4">
    <source>
        <dbReference type="RuleBase" id="RU367040"/>
    </source>
</evidence>
<dbReference type="InterPro" id="IPR000435">
    <property type="entry name" value="Tektins"/>
</dbReference>
<dbReference type="RefSeq" id="XP_017771262.1">
    <property type="nucleotide sequence ID" value="XM_017915773.1"/>
</dbReference>
<comment type="similarity">
    <text evidence="1 4">Belongs to the tektin family.</text>
</comment>
<evidence type="ECO:0000256" key="6">
    <source>
        <dbReference type="SAM" id="MobiDB-lite"/>
    </source>
</evidence>
<proteinExistence type="inferred from homology"/>
<feature type="coiled-coil region" evidence="5">
    <location>
        <begin position="144"/>
        <end position="182"/>
    </location>
</feature>
<dbReference type="PANTHER" id="PTHR19960">
    <property type="entry name" value="TEKTIN"/>
    <property type="match status" value="1"/>
</dbReference>
<evidence type="ECO:0000256" key="5">
    <source>
        <dbReference type="SAM" id="Coils"/>
    </source>
</evidence>
<evidence type="ECO:0000313" key="7">
    <source>
        <dbReference type="Proteomes" id="UP000695000"/>
    </source>
</evidence>
<name>A0ABM1M9L2_NICVS</name>
<keyword evidence="4" id="KW-0969">Cilium</keyword>
<keyword evidence="2" id="KW-0963">Cytoplasm</keyword>
<protein>
    <recommendedName>
        <fullName evidence="4">Tektin</fullName>
    </recommendedName>
</protein>
<keyword evidence="3 5" id="KW-0175">Coiled coil</keyword>
<dbReference type="PANTHER" id="PTHR19960:SF12">
    <property type="entry name" value="TEKTIN-4"/>
    <property type="match status" value="1"/>
</dbReference>
<keyword evidence="4" id="KW-0966">Cell projection</keyword>
<accession>A0ABM1M9L2</accession>
<feature type="region of interest" description="Disordered" evidence="6">
    <location>
        <begin position="1"/>
        <end position="64"/>
    </location>
</feature>
<reference evidence="8" key="1">
    <citation type="submission" date="2025-08" db="UniProtKB">
        <authorList>
            <consortium name="RefSeq"/>
        </authorList>
    </citation>
    <scope>IDENTIFICATION</scope>
    <source>
        <tissue evidence="8">Whole Larva</tissue>
    </source>
</reference>
<evidence type="ECO:0000256" key="2">
    <source>
        <dbReference type="ARBA" id="ARBA00022490"/>
    </source>
</evidence>
<dbReference type="GeneID" id="108558758"/>
<dbReference type="InterPro" id="IPR048256">
    <property type="entry name" value="Tektin-like"/>
</dbReference>
<evidence type="ECO:0000256" key="3">
    <source>
        <dbReference type="ARBA" id="ARBA00023054"/>
    </source>
</evidence>
<feature type="compositionally biased region" description="Basic and acidic residues" evidence="6">
    <location>
        <begin position="45"/>
        <end position="57"/>
    </location>
</feature>
<comment type="subcellular location">
    <subcellularLocation>
        <location evidence="4">Cytoplasm</location>
        <location evidence="4">Cytoskeleton</location>
        <location evidence="4">Cilium axoneme</location>
    </subcellularLocation>
</comment>
<keyword evidence="7" id="KW-1185">Reference proteome</keyword>
<dbReference type="Pfam" id="PF03148">
    <property type="entry name" value="Tektin"/>
    <property type="match status" value="1"/>
</dbReference>
<evidence type="ECO:0000256" key="1">
    <source>
        <dbReference type="ARBA" id="ARBA00007209"/>
    </source>
</evidence>
<sequence length="488" mass="56181">MKETPTTMPDSRELQQARERLGVTKVGSGDGDEPEILSRECYLPKPEDELPRERDNEMGPLGPWATGRVDWGPLKGLTGTRPVVDKYSVARFSEGEWRSHNKQVLDSVVGFQHQANLLEYNSKEGIEQTRAATDRNQADSTRRLKQREQELHRWKCELERAISASAEEIAMMQEQRRRLKQSMAVLQLPESIAGECLDRRTGRLDPELVRDEVEEELIKEMALTAEIREQFTRTLMDVEHQLLEDKTAKNRLEYDWSDKKQANEIECVNVALNNSSNTLLFRPGAVGFPDNQSTQDHWETFTRETLEESEITRQRSVALRGTLDAILSDAAKNLRAQADRLDMALAKRISCTEEIRTRLENELRGMLKRLADIESTICNLKDMIRRMDISMKKAQTRLDNRQLHRPRVENCRDVAQYGLVDEVKSIMDSVSALSSQLQQAEEIQSNLMMSRSNIEREIMVKRKTLEIDRDRSKKIRSFYPSATALSGY</sequence>
<gene>
    <name evidence="8" type="primary">LOC108558758</name>
</gene>
<dbReference type="Proteomes" id="UP000695000">
    <property type="component" value="Unplaced"/>
</dbReference>
<keyword evidence="4" id="KW-0282">Flagellum</keyword>
<organism evidence="7 8">
    <name type="scientific">Nicrophorus vespilloides</name>
    <name type="common">Boreal carrion beetle</name>
    <dbReference type="NCBI Taxonomy" id="110193"/>
    <lineage>
        <taxon>Eukaryota</taxon>
        <taxon>Metazoa</taxon>
        <taxon>Ecdysozoa</taxon>
        <taxon>Arthropoda</taxon>
        <taxon>Hexapoda</taxon>
        <taxon>Insecta</taxon>
        <taxon>Pterygota</taxon>
        <taxon>Neoptera</taxon>
        <taxon>Endopterygota</taxon>
        <taxon>Coleoptera</taxon>
        <taxon>Polyphaga</taxon>
        <taxon>Staphyliniformia</taxon>
        <taxon>Silphidae</taxon>
        <taxon>Nicrophorinae</taxon>
        <taxon>Nicrophorus</taxon>
    </lineage>
</organism>
<evidence type="ECO:0000313" key="8">
    <source>
        <dbReference type="RefSeq" id="XP_017771262.1"/>
    </source>
</evidence>
<feature type="compositionally biased region" description="Basic and acidic residues" evidence="6">
    <location>
        <begin position="10"/>
        <end position="22"/>
    </location>
</feature>